<keyword evidence="9" id="KW-1185">Reference proteome</keyword>
<evidence type="ECO:0000259" key="6">
    <source>
        <dbReference type="PROSITE" id="PS50111"/>
    </source>
</evidence>
<dbReference type="PANTHER" id="PTHR43531:SF14">
    <property type="entry name" value="METHYL-ACCEPTING CHEMOTAXIS PROTEIN I-RELATED"/>
    <property type="match status" value="1"/>
</dbReference>
<dbReference type="GO" id="GO:0007165">
    <property type="term" value="P:signal transduction"/>
    <property type="evidence" value="ECO:0007669"/>
    <property type="project" value="UniProtKB-KW"/>
</dbReference>
<gene>
    <name evidence="8" type="ORF">BPA30113_06103</name>
</gene>
<evidence type="ECO:0000313" key="9">
    <source>
        <dbReference type="Proteomes" id="UP000494330"/>
    </source>
</evidence>
<dbReference type="InterPro" id="IPR004090">
    <property type="entry name" value="Chemotax_Me-accpt_rcpt"/>
</dbReference>
<dbReference type="InterPro" id="IPR003660">
    <property type="entry name" value="HAMP_dom"/>
</dbReference>
<organism evidence="8 9">
    <name type="scientific">Burkholderia paludis</name>
    <dbReference type="NCBI Taxonomy" id="1506587"/>
    <lineage>
        <taxon>Bacteria</taxon>
        <taxon>Pseudomonadati</taxon>
        <taxon>Pseudomonadota</taxon>
        <taxon>Betaproteobacteria</taxon>
        <taxon>Burkholderiales</taxon>
        <taxon>Burkholderiaceae</taxon>
        <taxon>Burkholderia</taxon>
        <taxon>Burkholderia cepacia complex</taxon>
    </lineage>
</organism>
<feature type="transmembrane region" description="Helical" evidence="5">
    <location>
        <begin position="188"/>
        <end position="211"/>
    </location>
</feature>
<keyword evidence="5" id="KW-0472">Membrane</keyword>
<dbReference type="SUPFAM" id="SSF58104">
    <property type="entry name" value="Methyl-accepting chemotaxis protein (MCP) signaling domain"/>
    <property type="match status" value="1"/>
</dbReference>
<dbReference type="Gene3D" id="1.10.287.950">
    <property type="entry name" value="Methyl-accepting chemotaxis protein"/>
    <property type="match status" value="1"/>
</dbReference>
<feature type="transmembrane region" description="Helical" evidence="5">
    <location>
        <begin position="12"/>
        <end position="33"/>
    </location>
</feature>
<evidence type="ECO:0000259" key="7">
    <source>
        <dbReference type="PROSITE" id="PS50885"/>
    </source>
</evidence>
<dbReference type="PROSITE" id="PS50885">
    <property type="entry name" value="HAMP"/>
    <property type="match status" value="1"/>
</dbReference>
<accession>A0A6P2QXJ5</accession>
<dbReference type="Pfam" id="PF12729">
    <property type="entry name" value="4HB_MCP_1"/>
    <property type="match status" value="1"/>
</dbReference>
<dbReference type="RefSeq" id="WP_052001524.1">
    <property type="nucleotide sequence ID" value="NZ_CABVQD010000031.1"/>
</dbReference>
<keyword evidence="2" id="KW-0488">Methylation</keyword>
<keyword evidence="5" id="KW-0812">Transmembrane</keyword>
<dbReference type="PROSITE" id="PS50111">
    <property type="entry name" value="CHEMOTAXIS_TRANSDUC_2"/>
    <property type="match status" value="1"/>
</dbReference>
<evidence type="ECO:0000313" key="8">
    <source>
        <dbReference type="EMBL" id="VWC27776.1"/>
    </source>
</evidence>
<evidence type="ECO:0000256" key="5">
    <source>
        <dbReference type="SAM" id="Phobius"/>
    </source>
</evidence>
<dbReference type="Pfam" id="PF00015">
    <property type="entry name" value="MCPsignal"/>
    <property type="match status" value="1"/>
</dbReference>
<dbReference type="InterPro" id="IPR024478">
    <property type="entry name" value="HlyB_4HB_MCP"/>
</dbReference>
<dbReference type="GO" id="GO:0006935">
    <property type="term" value="P:chemotaxis"/>
    <property type="evidence" value="ECO:0007669"/>
    <property type="project" value="InterPro"/>
</dbReference>
<dbReference type="GO" id="GO:0005886">
    <property type="term" value="C:plasma membrane"/>
    <property type="evidence" value="ECO:0007669"/>
    <property type="project" value="TreeGrafter"/>
</dbReference>
<comment type="subcellular location">
    <subcellularLocation>
        <location evidence="1">Membrane</location>
    </subcellularLocation>
</comment>
<evidence type="ECO:0000256" key="1">
    <source>
        <dbReference type="ARBA" id="ARBA00004370"/>
    </source>
</evidence>
<feature type="domain" description="HAMP" evidence="7">
    <location>
        <begin position="224"/>
        <end position="268"/>
    </location>
</feature>
<proteinExistence type="inferred from homology"/>
<evidence type="ECO:0000256" key="3">
    <source>
        <dbReference type="ARBA" id="ARBA00029447"/>
    </source>
</evidence>
<dbReference type="FunFam" id="1.10.287.950:FF:000001">
    <property type="entry name" value="Methyl-accepting chemotaxis sensory transducer"/>
    <property type="match status" value="1"/>
</dbReference>
<dbReference type="PANTHER" id="PTHR43531">
    <property type="entry name" value="PROTEIN ICFG"/>
    <property type="match status" value="1"/>
</dbReference>
<dbReference type="InterPro" id="IPR004089">
    <property type="entry name" value="MCPsignal_dom"/>
</dbReference>
<dbReference type="AlphaFoldDB" id="A0A6P2QXJ5"/>
<dbReference type="GO" id="GO:0004888">
    <property type="term" value="F:transmembrane signaling receptor activity"/>
    <property type="evidence" value="ECO:0007669"/>
    <property type="project" value="InterPro"/>
</dbReference>
<keyword evidence="5" id="KW-1133">Transmembrane helix</keyword>
<evidence type="ECO:0000256" key="2">
    <source>
        <dbReference type="ARBA" id="ARBA00022481"/>
    </source>
</evidence>
<dbReference type="EMBL" id="CABVQD010000031">
    <property type="protein sequence ID" value="VWC27776.1"/>
    <property type="molecule type" value="Genomic_DNA"/>
</dbReference>
<name>A0A6P2QXJ5_9BURK</name>
<dbReference type="CDD" id="cd11386">
    <property type="entry name" value="MCP_signal"/>
    <property type="match status" value="1"/>
</dbReference>
<dbReference type="Proteomes" id="UP000494330">
    <property type="component" value="Unassembled WGS sequence"/>
</dbReference>
<dbReference type="SMART" id="SM00283">
    <property type="entry name" value="MA"/>
    <property type="match status" value="1"/>
</dbReference>
<feature type="domain" description="Methyl-accepting transducer" evidence="6">
    <location>
        <begin position="273"/>
        <end position="502"/>
    </location>
</feature>
<reference evidence="8 9" key="1">
    <citation type="submission" date="2019-09" db="EMBL/GenBank/DDBJ databases">
        <authorList>
            <person name="Depoorter E."/>
        </authorList>
    </citation>
    <scope>NUCLEOTIDE SEQUENCE [LARGE SCALE GENOMIC DNA]</scope>
    <source>
        <strain evidence="8">LMG 30113</strain>
    </source>
</reference>
<dbReference type="InterPro" id="IPR051310">
    <property type="entry name" value="MCP_chemotaxis"/>
</dbReference>
<sequence>MLKNATTRGKLLSGFGLVLLLSLIAGIVALLQLRISNDNLSRVVVDGNTRLALAKDLSTQIRIGLASILTTVVVTDAEAAKSAMSTGLAAEQRFLKGREELRKLYRGDAEGSKLVDVFFDVEDHRTKPVFSHYVELAQRGSREEASAWLVSRTLPSMQLLQDSITSIVEYQSRQIQQIQESNNRDYGLAIWMTVGALALSMVGGVAAAVTFSRSLYKELGAEPRDLGAVAKRIAQGDLSQAIDAGHDDVSSVMSSIARMQANLSDVVVKARISSESVASASAQLAMGNTDLSHRTEEQASAVEEIAATTEQLNSTVRNNTDNARQASQLAQVAADVATQGGAVVGQVVGTMQAISDSSRKIGDIIGVIDGIAFQTNILALNAAVEAARAGEQGRGFAVVAGEVRSLAQRSAVAAKEIKSLITHNVGQVGQGTTLVDQAGKTMRDIVTSIKRVSDIVEEISTATQEQSNGVHQVDGALGKLDQTTQRNAALVEESAAAAESLKVQAQQLVQVVAFFKLARGIGINVEQSG</sequence>
<protein>
    <submittedName>
        <fullName evidence="8">Methyl-accepting chemotaxis protein</fullName>
    </submittedName>
</protein>
<comment type="similarity">
    <text evidence="3">Belongs to the methyl-accepting chemotaxis (MCP) protein family.</text>
</comment>
<keyword evidence="4" id="KW-0807">Transducer</keyword>
<evidence type="ECO:0000256" key="4">
    <source>
        <dbReference type="PROSITE-ProRule" id="PRU00284"/>
    </source>
</evidence>
<dbReference type="PRINTS" id="PR00260">
    <property type="entry name" value="CHEMTRNSDUCR"/>
</dbReference>